<evidence type="ECO:0000259" key="7">
    <source>
        <dbReference type="PROSITE" id="PS51144"/>
    </source>
</evidence>
<accession>A0A0A1WKY1</accession>
<keyword evidence="5" id="KW-0325">Glycoprotein</keyword>
<dbReference type="PROSITE" id="PS51144">
    <property type="entry name" value="ALPHA_CA_2"/>
    <property type="match status" value="1"/>
</dbReference>
<dbReference type="CDD" id="cd00326">
    <property type="entry name" value="alpha_CA"/>
    <property type="match status" value="1"/>
</dbReference>
<comment type="similarity">
    <text evidence="1 6">Belongs to the alpha-carbonic anhydrase family.</text>
</comment>
<gene>
    <name evidence="8" type="primary">CA6</name>
    <name evidence="8" type="ORF">g.19267</name>
</gene>
<organism evidence="8">
    <name type="scientific">Zeugodacus cucurbitae</name>
    <name type="common">Melon fruit fly</name>
    <name type="synonym">Bactrocera cucurbitae</name>
    <dbReference type="NCBI Taxonomy" id="28588"/>
    <lineage>
        <taxon>Eukaryota</taxon>
        <taxon>Metazoa</taxon>
        <taxon>Ecdysozoa</taxon>
        <taxon>Arthropoda</taxon>
        <taxon>Hexapoda</taxon>
        <taxon>Insecta</taxon>
        <taxon>Pterygota</taxon>
        <taxon>Neoptera</taxon>
        <taxon>Endopterygota</taxon>
        <taxon>Diptera</taxon>
        <taxon>Brachycera</taxon>
        <taxon>Muscomorpha</taxon>
        <taxon>Tephritoidea</taxon>
        <taxon>Tephritidae</taxon>
        <taxon>Zeugodacus</taxon>
        <taxon>Zeugodacus</taxon>
    </lineage>
</organism>
<evidence type="ECO:0000256" key="2">
    <source>
        <dbReference type="ARBA" id="ARBA00012925"/>
    </source>
</evidence>
<dbReference type="EC" id="4.2.1.1" evidence="2 6"/>
<dbReference type="PANTHER" id="PTHR18952:SF137">
    <property type="entry name" value="CARBONIC ANHYDRASE"/>
    <property type="match status" value="1"/>
</dbReference>
<dbReference type="Pfam" id="PF00194">
    <property type="entry name" value="Carb_anhydrase"/>
    <property type="match status" value="1"/>
</dbReference>
<dbReference type="PANTHER" id="PTHR18952">
    <property type="entry name" value="CARBONIC ANHYDRASE"/>
    <property type="match status" value="1"/>
</dbReference>
<keyword evidence="6" id="KW-0732">Signal</keyword>
<keyword evidence="4 6" id="KW-0862">Zinc</keyword>
<dbReference type="EMBL" id="GBXI01015229">
    <property type="protein sequence ID" value="JAC99062.1"/>
    <property type="molecule type" value="Transcribed_RNA"/>
</dbReference>
<name>A0A0A1WKY1_ZEUCU</name>
<feature type="chain" id="PRO_5025099215" description="Carbonic anhydrase" evidence="6">
    <location>
        <begin position="23"/>
        <end position="289"/>
    </location>
</feature>
<comment type="cofactor">
    <cofactor evidence="6">
        <name>Zn(2+)</name>
        <dbReference type="ChEBI" id="CHEBI:29105"/>
    </cofactor>
</comment>
<dbReference type="GO" id="GO:0004089">
    <property type="term" value="F:carbonate dehydratase activity"/>
    <property type="evidence" value="ECO:0007669"/>
    <property type="project" value="UniProtKB-UniRule"/>
</dbReference>
<evidence type="ECO:0000256" key="1">
    <source>
        <dbReference type="ARBA" id="ARBA00010718"/>
    </source>
</evidence>
<feature type="domain" description="Alpha-carbonic anhydrase" evidence="7">
    <location>
        <begin position="25"/>
        <end position="286"/>
    </location>
</feature>
<dbReference type="Gene3D" id="3.10.200.10">
    <property type="entry name" value="Alpha carbonic anhydrase"/>
    <property type="match status" value="1"/>
</dbReference>
<dbReference type="InterPro" id="IPR023561">
    <property type="entry name" value="Carbonic_anhydrase_a-class"/>
</dbReference>
<proteinExistence type="inferred from homology"/>
<dbReference type="GO" id="GO:0008270">
    <property type="term" value="F:zinc ion binding"/>
    <property type="evidence" value="ECO:0007669"/>
    <property type="project" value="UniProtKB-UniRule"/>
</dbReference>
<dbReference type="InterPro" id="IPR001148">
    <property type="entry name" value="CA_dom"/>
</dbReference>
<keyword evidence="3 6" id="KW-0479">Metal-binding</keyword>
<dbReference type="PROSITE" id="PS00162">
    <property type="entry name" value="ALPHA_CA_1"/>
    <property type="match status" value="1"/>
</dbReference>
<dbReference type="InterPro" id="IPR018338">
    <property type="entry name" value="Carbonic_anhydrase_a-class_CS"/>
</dbReference>
<dbReference type="FunFam" id="3.10.200.10:FF:000003">
    <property type="entry name" value="Carbonic anhydrase 12"/>
    <property type="match status" value="1"/>
</dbReference>
<dbReference type="InterPro" id="IPR036398">
    <property type="entry name" value="CA_dom_sf"/>
</dbReference>
<keyword evidence="6" id="KW-0456">Lyase</keyword>
<dbReference type="GO" id="GO:0005737">
    <property type="term" value="C:cytoplasm"/>
    <property type="evidence" value="ECO:0007669"/>
    <property type="project" value="TreeGrafter"/>
</dbReference>
<protein>
    <recommendedName>
        <fullName evidence="2 6">Carbonic anhydrase</fullName>
        <ecNumber evidence="2 6">4.2.1.1</ecNumber>
    </recommendedName>
</protein>
<comment type="catalytic activity">
    <reaction evidence="6">
        <text>hydrogencarbonate + H(+) = CO2 + H2O</text>
        <dbReference type="Rhea" id="RHEA:10748"/>
        <dbReference type="ChEBI" id="CHEBI:15377"/>
        <dbReference type="ChEBI" id="CHEBI:15378"/>
        <dbReference type="ChEBI" id="CHEBI:16526"/>
        <dbReference type="ChEBI" id="CHEBI:17544"/>
        <dbReference type="EC" id="4.2.1.1"/>
    </reaction>
</comment>
<sequence length="289" mass="32955">MVLNKPLFLLLHILAARQVTNPNPPQWDYRDTTRWNADYPTCGGRQQSPINLDHYTSIGSLKPALKFRNYAQPFARQLTLVNNGHTADITLPETVRGPRPTISGGLLDGVYEAQSLHFHWGAPGNPRGSEHTVNGYRYDVELHIVHKNMKYGNAEEAMQRPDGLAVLAIMINIVDFPNTYYPGLNRVFNSLPYVRVADTNTTIPSQLSLNHFLGDVDTRNFYAYQGSLTTPPCSEAVTWHVFPRPLLISRELIKKFFELRQQNGTPLWNNYRPLQALNRRPVYRRKGGF</sequence>
<feature type="signal peptide" evidence="6">
    <location>
        <begin position="1"/>
        <end position="22"/>
    </location>
</feature>
<comment type="function">
    <text evidence="6">Reversible hydration of carbon dioxide.</text>
</comment>
<dbReference type="GeneID" id="105219860"/>
<dbReference type="SUPFAM" id="SSF51069">
    <property type="entry name" value="Carbonic anhydrase"/>
    <property type="match status" value="1"/>
</dbReference>
<evidence type="ECO:0000256" key="3">
    <source>
        <dbReference type="ARBA" id="ARBA00022723"/>
    </source>
</evidence>
<dbReference type="OrthoDB" id="429145at2759"/>
<reference evidence="8" key="1">
    <citation type="submission" date="2014-11" db="EMBL/GenBank/DDBJ databases">
        <authorList>
            <person name="Geib S."/>
        </authorList>
    </citation>
    <scope>NUCLEOTIDE SEQUENCE</scope>
</reference>
<evidence type="ECO:0000256" key="6">
    <source>
        <dbReference type="RuleBase" id="RU367011"/>
    </source>
</evidence>
<dbReference type="AlphaFoldDB" id="A0A0A1WKY1"/>
<evidence type="ECO:0000256" key="4">
    <source>
        <dbReference type="ARBA" id="ARBA00022833"/>
    </source>
</evidence>
<evidence type="ECO:0000256" key="5">
    <source>
        <dbReference type="ARBA" id="ARBA00023180"/>
    </source>
</evidence>
<evidence type="ECO:0000313" key="8">
    <source>
        <dbReference type="EMBL" id="JAC99062.1"/>
    </source>
</evidence>
<dbReference type="SMART" id="SM01057">
    <property type="entry name" value="Carb_anhydrase"/>
    <property type="match status" value="1"/>
</dbReference>
<reference evidence="8" key="2">
    <citation type="journal article" date="2015" name="Gigascience">
        <title>Reconstructing a comprehensive transcriptome assembly of a white-pupal translocated strain of the pest fruit fly Bactrocera cucurbitae.</title>
        <authorList>
            <person name="Sim S.B."/>
            <person name="Calla B."/>
            <person name="Hall B."/>
            <person name="DeRego T."/>
            <person name="Geib S.M."/>
        </authorList>
    </citation>
    <scope>NUCLEOTIDE SEQUENCE</scope>
</reference>